<dbReference type="OrthoDB" id="337038at2759"/>
<protein>
    <recommendedName>
        <fullName evidence="2">SCP domain-containing protein</fullName>
    </recommendedName>
</protein>
<feature type="signal peptide" evidence="1">
    <location>
        <begin position="1"/>
        <end position="22"/>
    </location>
</feature>
<evidence type="ECO:0000313" key="3">
    <source>
        <dbReference type="EMBL" id="CAG7822550.1"/>
    </source>
</evidence>
<keyword evidence="4" id="KW-1185">Reference proteome</keyword>
<dbReference type="Pfam" id="PF00188">
    <property type="entry name" value="CAP"/>
    <property type="match status" value="1"/>
</dbReference>
<dbReference type="SMART" id="SM00198">
    <property type="entry name" value="SCP"/>
    <property type="match status" value="1"/>
</dbReference>
<reference evidence="3" key="1">
    <citation type="submission" date="2021-06" db="EMBL/GenBank/DDBJ databases">
        <authorList>
            <person name="Hodson N. C."/>
            <person name="Mongue J. A."/>
            <person name="Jaron S. K."/>
        </authorList>
    </citation>
    <scope>NUCLEOTIDE SEQUENCE</scope>
</reference>
<organism evidence="3 4">
    <name type="scientific">Allacma fusca</name>
    <dbReference type="NCBI Taxonomy" id="39272"/>
    <lineage>
        <taxon>Eukaryota</taxon>
        <taxon>Metazoa</taxon>
        <taxon>Ecdysozoa</taxon>
        <taxon>Arthropoda</taxon>
        <taxon>Hexapoda</taxon>
        <taxon>Collembola</taxon>
        <taxon>Symphypleona</taxon>
        <taxon>Sminthuridae</taxon>
        <taxon>Allacma</taxon>
    </lineage>
</organism>
<dbReference type="EMBL" id="CAJVCH010526722">
    <property type="protein sequence ID" value="CAG7822550.1"/>
    <property type="molecule type" value="Genomic_DNA"/>
</dbReference>
<feature type="domain" description="SCP" evidence="2">
    <location>
        <begin position="108"/>
        <end position="264"/>
    </location>
</feature>
<keyword evidence="1" id="KW-0732">Signal</keyword>
<comment type="caution">
    <text evidence="3">The sequence shown here is derived from an EMBL/GenBank/DDBJ whole genome shotgun (WGS) entry which is preliminary data.</text>
</comment>
<dbReference type="InterPro" id="IPR014044">
    <property type="entry name" value="CAP_dom"/>
</dbReference>
<feature type="chain" id="PRO_5035167825" description="SCP domain-containing protein" evidence="1">
    <location>
        <begin position="23"/>
        <end position="280"/>
    </location>
</feature>
<accession>A0A8J2KZZ9</accession>
<dbReference type="Proteomes" id="UP000708208">
    <property type="component" value="Unassembled WGS sequence"/>
</dbReference>
<dbReference type="AlphaFoldDB" id="A0A8J2KZZ9"/>
<sequence length="280" mass="30681">MKIILPLLSFVLIINNLGYSGAEIIQEDISDSGDGNFIRQNINDYSSHDAGFLHSKSEDFYPQRKPRTFWIPIGNIFKKWTKQPALTSAAPSTVSTTTIPSTTPTPPTVADQVALFTHNTKRALHGVPPLVFNAALKDIAIQCAEIHARAGTDNSVAPVPDDPRFYNCPLINTLAPEATESWYQEVGTNGFGTDGEGIEKAVNDWWSAPGPNFNSPMYGFAYQAKVQIIWKGTTSFACARSARWDTLTRKHISCIYSPAGNNPNTPAAFQANVLPPLNNR</sequence>
<evidence type="ECO:0000313" key="4">
    <source>
        <dbReference type="Proteomes" id="UP000708208"/>
    </source>
</evidence>
<evidence type="ECO:0000259" key="2">
    <source>
        <dbReference type="SMART" id="SM00198"/>
    </source>
</evidence>
<name>A0A8J2KZZ9_9HEXA</name>
<proteinExistence type="predicted"/>
<gene>
    <name evidence="3" type="ORF">AFUS01_LOCUS32816</name>
</gene>
<evidence type="ECO:0000256" key="1">
    <source>
        <dbReference type="SAM" id="SignalP"/>
    </source>
</evidence>